<proteinExistence type="predicted"/>
<feature type="transmembrane region" description="Helical" evidence="2">
    <location>
        <begin position="77"/>
        <end position="99"/>
    </location>
</feature>
<dbReference type="InterPro" id="IPR006938">
    <property type="entry name" value="DUF624"/>
</dbReference>
<dbReference type="Pfam" id="PF04854">
    <property type="entry name" value="DUF624"/>
    <property type="match status" value="1"/>
</dbReference>
<evidence type="ECO:0000256" key="2">
    <source>
        <dbReference type="SAM" id="Phobius"/>
    </source>
</evidence>
<dbReference type="GO" id="GO:0016740">
    <property type="term" value="F:transferase activity"/>
    <property type="evidence" value="ECO:0007669"/>
    <property type="project" value="UniProtKB-KW"/>
</dbReference>
<reference evidence="3 4" key="1">
    <citation type="submission" date="2011-05" db="EMBL/GenBank/DDBJ databases">
        <title>Complete sequence of Isoptericola variabilis 225.</title>
        <authorList>
            <consortium name="US DOE Joint Genome Institute"/>
            <person name="Lucas S."/>
            <person name="Han J."/>
            <person name="Lapidus A."/>
            <person name="Cheng J.-F."/>
            <person name="Goodwin L."/>
            <person name="Pitluck S."/>
            <person name="Peters L."/>
            <person name="Mikhailova N."/>
            <person name="Zeytun A."/>
            <person name="Han C."/>
            <person name="Tapia R."/>
            <person name="Land M."/>
            <person name="Hauser L."/>
            <person name="Kyrpides N."/>
            <person name="Ivanova N."/>
            <person name="Pagani I."/>
            <person name="Siebers A."/>
            <person name="Allgaier M."/>
            <person name="Thelen M."/>
            <person name="Hugenholtz P."/>
            <person name="Gladden J."/>
            <person name="Woyke T."/>
        </authorList>
    </citation>
    <scope>NUCLEOTIDE SEQUENCE [LARGE SCALE GENOMIC DNA]</scope>
    <source>
        <strain evidence="4">225</strain>
    </source>
</reference>
<name>F6FU62_ISOV2</name>
<feature type="region of interest" description="Disordered" evidence="1">
    <location>
        <begin position="1"/>
        <end position="32"/>
    </location>
</feature>
<evidence type="ECO:0000313" key="3">
    <source>
        <dbReference type="EMBL" id="AEG43258.1"/>
    </source>
</evidence>
<feature type="transmembrane region" description="Helical" evidence="2">
    <location>
        <begin position="223"/>
        <end position="239"/>
    </location>
</feature>
<evidence type="ECO:0000313" key="4">
    <source>
        <dbReference type="Proteomes" id="UP000009236"/>
    </source>
</evidence>
<keyword evidence="4" id="KW-1185">Reference proteome</keyword>
<organism evidence="4">
    <name type="scientific">Isoptericola variabilis (strain 225)</name>
    <dbReference type="NCBI Taxonomy" id="743718"/>
    <lineage>
        <taxon>Bacteria</taxon>
        <taxon>Bacillati</taxon>
        <taxon>Actinomycetota</taxon>
        <taxon>Actinomycetes</taxon>
        <taxon>Micrococcales</taxon>
        <taxon>Promicromonosporaceae</taxon>
        <taxon>Isoptericola</taxon>
    </lineage>
</organism>
<sequence>MSTDHRGDAPRGSWPEDPPTTPASVGGRARPAGDLGEGPLGRITGTVYWFLIVGLLLVLSSLPSMVLLVLLDRASSNALLVPLCLVPAGPALSAALYALRDRGRAESLTPGRSFWKGYRLNALDVLRLWTPAMLVLGVIAFSVVNIGQVGVPRAYAVVLLVIGAGILLWALQALTIVSFYTFRARDVARLAIYYLVRLPLVTLGVLSLLVVAAAVVWLTSEGVLALFSVIWVWFLLNNARPLLRDVEQRFVAH</sequence>
<keyword evidence="2" id="KW-0472">Membrane</keyword>
<dbReference type="Proteomes" id="UP000009236">
    <property type="component" value="Chromosome"/>
</dbReference>
<dbReference type="HOGENOM" id="CLU_1169013_0_0_11"/>
<dbReference type="EMBL" id="CP002810">
    <property type="protein sequence ID" value="AEG43258.1"/>
    <property type="molecule type" value="Genomic_DNA"/>
</dbReference>
<gene>
    <name evidence="3" type="ordered locus">Isova_0461</name>
</gene>
<protein>
    <submittedName>
        <fullName evidence="3">Glycosyltransferase 36</fullName>
    </submittedName>
</protein>
<feature type="transmembrane region" description="Helical" evidence="2">
    <location>
        <begin position="47"/>
        <end position="71"/>
    </location>
</feature>
<accession>F6FU62</accession>
<dbReference type="KEGG" id="iva:Isova_0461"/>
<feature type="transmembrane region" description="Helical" evidence="2">
    <location>
        <begin position="120"/>
        <end position="143"/>
    </location>
</feature>
<keyword evidence="3" id="KW-0808">Transferase</keyword>
<dbReference type="STRING" id="743718.Isova_0461"/>
<keyword evidence="2" id="KW-1133">Transmembrane helix</keyword>
<feature type="transmembrane region" description="Helical" evidence="2">
    <location>
        <begin position="194"/>
        <end position="217"/>
    </location>
</feature>
<dbReference type="eggNOG" id="COG5578">
    <property type="taxonomic scope" value="Bacteria"/>
</dbReference>
<feature type="transmembrane region" description="Helical" evidence="2">
    <location>
        <begin position="155"/>
        <end position="182"/>
    </location>
</feature>
<evidence type="ECO:0000256" key="1">
    <source>
        <dbReference type="SAM" id="MobiDB-lite"/>
    </source>
</evidence>
<dbReference type="RefSeq" id="WP_013837653.1">
    <property type="nucleotide sequence ID" value="NC_015588.1"/>
</dbReference>
<keyword evidence="2" id="KW-0812">Transmembrane</keyword>
<dbReference type="AlphaFoldDB" id="F6FU62"/>